<sequence>MYIGDKIRNLRLQQKLTQRELAQKINMTTGYISQIENNLILPSLNTLFLMLKIFKVSIVDFFQHEEAMMAINKKTDFNIKYNPHLKNKIYHIFKNLDKFKIEPLIIELKPQGQTELQFKSVYHEFFFILEGEIFLILDKLHYLLKQEDTFYLGSNKEYYFVNNQNYKNAKILKIIIF</sequence>
<evidence type="ECO:0000313" key="4">
    <source>
        <dbReference type="EMBL" id="OOP59284.1"/>
    </source>
</evidence>
<comment type="caution">
    <text evidence="4">The sequence shown here is derived from an EMBL/GenBank/DDBJ whole genome shotgun (WGS) entry which is preliminary data.</text>
</comment>
<dbReference type="SMART" id="SM00530">
    <property type="entry name" value="HTH_XRE"/>
    <property type="match status" value="1"/>
</dbReference>
<evidence type="ECO:0000313" key="5">
    <source>
        <dbReference type="Proteomes" id="UP000189722"/>
    </source>
</evidence>
<dbReference type="SUPFAM" id="SSF51182">
    <property type="entry name" value="RmlC-like cupins"/>
    <property type="match status" value="1"/>
</dbReference>
<dbReference type="EMBL" id="JAOSJG010000005">
    <property type="protein sequence ID" value="MEK0309034.1"/>
    <property type="molecule type" value="Genomic_DNA"/>
</dbReference>
<dbReference type="CDD" id="cd02209">
    <property type="entry name" value="cupin_XRE_C"/>
    <property type="match status" value="1"/>
</dbReference>
<evidence type="ECO:0000256" key="1">
    <source>
        <dbReference type="ARBA" id="ARBA00023125"/>
    </source>
</evidence>
<dbReference type="STRING" id="180978.B2G44_00950"/>
<keyword evidence="6" id="KW-1185">Reference proteome</keyword>
<dbReference type="InterPro" id="IPR050807">
    <property type="entry name" value="TransReg_Diox_bact_type"/>
</dbReference>
<protein>
    <submittedName>
        <fullName evidence="3">Helix-turn-helix domain-containing protein</fullName>
    </submittedName>
    <submittedName>
        <fullName evidence="4">XRE family transcriptional regulator</fullName>
    </submittedName>
</protein>
<dbReference type="AlphaFoldDB" id="A0A1S9M234"/>
<evidence type="ECO:0000313" key="3">
    <source>
        <dbReference type="EMBL" id="MEK0309034.1"/>
    </source>
</evidence>
<reference evidence="4 5" key="1">
    <citation type="submission" date="2017-02" db="EMBL/GenBank/DDBJ databases">
        <title>A draft genome of 'Candidatus Phytoplasma aurantifolia' the agent of the witches-broom disease of lime.</title>
        <authorList>
            <person name="Foissac X."/>
            <person name="Carle P."/>
        </authorList>
    </citation>
    <scope>NUCLEOTIDE SEQUENCE [LARGE SCALE GENOMIC DNA]</scope>
    <source>
        <strain evidence="4 5">WBDL</strain>
    </source>
</reference>
<gene>
    <name evidence="4" type="ORF">B2G44_00950</name>
    <name evidence="3" type="ORF">OC712_00840</name>
</gene>
<reference evidence="3 6" key="2">
    <citation type="journal article" date="2023" name="Int. J. Syst. Evol. Microbiol.">
        <title>The observation of taxonomic boundaries for the 16SrII and 16SrXXV phytoplasmas using genome-based delimitation.</title>
        <authorList>
            <person name="Rodrigues Jardim B."/>
            <person name="Tran-Nguyen L.T.T."/>
            <person name="Gambley C."/>
            <person name="Al-Sadi A.M."/>
            <person name="Al-Subhi A.M."/>
            <person name="Foissac X."/>
            <person name="Salar P."/>
            <person name="Cai H."/>
            <person name="Yang J.Y."/>
            <person name="Davis R."/>
            <person name="Jones L."/>
            <person name="Rodoni B."/>
            <person name="Constable F.E."/>
        </authorList>
    </citation>
    <scope>NUCLEOTIDE SEQUENCE [LARGE SCALE GENOMIC DNA]</scope>
    <source>
        <strain evidence="3">BAWM-OMN-P75</strain>
    </source>
</reference>
<dbReference type="PANTHER" id="PTHR46797">
    <property type="entry name" value="HTH-TYPE TRANSCRIPTIONAL REGULATOR"/>
    <property type="match status" value="1"/>
</dbReference>
<proteinExistence type="predicted"/>
<name>A0A1S9M234_9MOLU</name>
<dbReference type="RefSeq" id="WP_078122992.1">
    <property type="nucleotide sequence ID" value="NZ_JAOSJG010000005.1"/>
</dbReference>
<dbReference type="Gene3D" id="2.60.120.10">
    <property type="entry name" value="Jelly Rolls"/>
    <property type="match status" value="1"/>
</dbReference>
<dbReference type="GO" id="GO:0003677">
    <property type="term" value="F:DNA binding"/>
    <property type="evidence" value="ECO:0007669"/>
    <property type="project" value="UniProtKB-KW"/>
</dbReference>
<dbReference type="GO" id="GO:0005829">
    <property type="term" value="C:cytosol"/>
    <property type="evidence" value="ECO:0007669"/>
    <property type="project" value="TreeGrafter"/>
</dbReference>
<feature type="domain" description="HTH cro/C1-type" evidence="2">
    <location>
        <begin position="7"/>
        <end position="61"/>
    </location>
</feature>
<dbReference type="Gene3D" id="1.10.260.40">
    <property type="entry name" value="lambda repressor-like DNA-binding domains"/>
    <property type="match status" value="1"/>
</dbReference>
<dbReference type="InterPro" id="IPR011051">
    <property type="entry name" value="RmlC_Cupin_sf"/>
</dbReference>
<organism evidence="4 5">
    <name type="scientific">Candidatus Phytoplasma citri</name>
    <dbReference type="NCBI Taxonomy" id="180978"/>
    <lineage>
        <taxon>Bacteria</taxon>
        <taxon>Bacillati</taxon>
        <taxon>Mycoplasmatota</taxon>
        <taxon>Mollicutes</taxon>
        <taxon>Acholeplasmatales</taxon>
        <taxon>Acholeplasmataceae</taxon>
        <taxon>Candidatus Phytoplasma</taxon>
        <taxon>16SrII (Peanut WB group)</taxon>
    </lineage>
</organism>
<dbReference type="Proteomes" id="UP001383392">
    <property type="component" value="Unassembled WGS sequence"/>
</dbReference>
<dbReference type="InterPro" id="IPR010982">
    <property type="entry name" value="Lambda_DNA-bd_dom_sf"/>
</dbReference>
<dbReference type="InterPro" id="IPR013096">
    <property type="entry name" value="Cupin_2"/>
</dbReference>
<dbReference type="EMBL" id="MWKN01000023">
    <property type="protein sequence ID" value="OOP59284.1"/>
    <property type="molecule type" value="Genomic_DNA"/>
</dbReference>
<dbReference type="CDD" id="cd00093">
    <property type="entry name" value="HTH_XRE"/>
    <property type="match status" value="1"/>
</dbReference>
<evidence type="ECO:0000259" key="2">
    <source>
        <dbReference type="PROSITE" id="PS50943"/>
    </source>
</evidence>
<dbReference type="PROSITE" id="PS50943">
    <property type="entry name" value="HTH_CROC1"/>
    <property type="match status" value="1"/>
</dbReference>
<dbReference type="SUPFAM" id="SSF47413">
    <property type="entry name" value="lambda repressor-like DNA-binding domains"/>
    <property type="match status" value="1"/>
</dbReference>
<dbReference type="Pfam" id="PF01381">
    <property type="entry name" value="HTH_3"/>
    <property type="match status" value="1"/>
</dbReference>
<dbReference type="InterPro" id="IPR001387">
    <property type="entry name" value="Cro/C1-type_HTH"/>
</dbReference>
<dbReference type="Pfam" id="PF07883">
    <property type="entry name" value="Cupin_2"/>
    <property type="match status" value="1"/>
</dbReference>
<dbReference type="PANTHER" id="PTHR46797:SF2">
    <property type="entry name" value="TRANSCRIPTIONAL REGULATOR"/>
    <property type="match status" value="1"/>
</dbReference>
<evidence type="ECO:0000313" key="6">
    <source>
        <dbReference type="Proteomes" id="UP001383392"/>
    </source>
</evidence>
<keyword evidence="1" id="KW-0238">DNA-binding</keyword>
<dbReference type="GO" id="GO:0003700">
    <property type="term" value="F:DNA-binding transcription factor activity"/>
    <property type="evidence" value="ECO:0007669"/>
    <property type="project" value="TreeGrafter"/>
</dbReference>
<dbReference type="InterPro" id="IPR014710">
    <property type="entry name" value="RmlC-like_jellyroll"/>
</dbReference>
<dbReference type="OrthoDB" id="9814553at2"/>
<accession>A0A1S9M234</accession>
<dbReference type="Proteomes" id="UP000189722">
    <property type="component" value="Unassembled WGS sequence"/>
</dbReference>